<organism evidence="8 9">
    <name type="scientific">Azohydromonas caseinilytica</name>
    <dbReference type="NCBI Taxonomy" id="2728836"/>
    <lineage>
        <taxon>Bacteria</taxon>
        <taxon>Pseudomonadati</taxon>
        <taxon>Pseudomonadota</taxon>
        <taxon>Betaproteobacteria</taxon>
        <taxon>Burkholderiales</taxon>
        <taxon>Sphaerotilaceae</taxon>
        <taxon>Azohydromonas</taxon>
    </lineage>
</organism>
<dbReference type="InterPro" id="IPR004090">
    <property type="entry name" value="Chemotax_Me-accpt_rcpt"/>
</dbReference>
<dbReference type="PROSITE" id="PS50885">
    <property type="entry name" value="HAMP"/>
    <property type="match status" value="1"/>
</dbReference>
<dbReference type="Pfam" id="PF00672">
    <property type="entry name" value="HAMP"/>
    <property type="match status" value="1"/>
</dbReference>
<dbReference type="RefSeq" id="WP_169163696.1">
    <property type="nucleotide sequence ID" value="NZ_JABBFW010000041.1"/>
</dbReference>
<dbReference type="GO" id="GO:0005886">
    <property type="term" value="C:plasma membrane"/>
    <property type="evidence" value="ECO:0007669"/>
    <property type="project" value="TreeGrafter"/>
</dbReference>
<sequence length="513" mass="54525">MFFKHFKIGTRLAIAFSTVIALLLVIMVVGTASLDRMSTLMGDMVDQRYAEIALSNTIKANGDKGALIIGRLLLSSTPEQQQRYMDEYAAIRAANTENYKKFEALMQSPESKALFEEQAKARQEYGAVVRKVFDLLKAGDREAALAVYQNETSGPQQKYYALLDRMVERQAQSMAQDSAGARDSARQSKVEMALASLLAALLSAATAWYITRSITQPIGRAIAVAEAVAAGDLTCEARAESDDEVGRLMNALQNMVRSLHRIVSQVRGSADTITSAAQEMSQANRDLSGRTEQQASALQETASAMEQLTSTVRLNADHAGQASQLAVSASEVATQGGDTVGKVVASMGGIAASSQRIFEIINVIDGIAFQTNILSLNAAVEAARAGEQGRGFAVVASEVRALAQRSASAAKEIKALIDASAVQIGEGNRMAERAGATMDQVVAGIKRVSDIVADISASSREQSVGIEQVNAAIASMDTSTQKNAAMVEQGTASAQAMQDQARELAHAVSTFKL</sequence>
<dbReference type="InterPro" id="IPR024478">
    <property type="entry name" value="HlyB_4HB_MCP"/>
</dbReference>
<dbReference type="Gene3D" id="1.10.287.950">
    <property type="entry name" value="Methyl-accepting chemotaxis protein"/>
    <property type="match status" value="1"/>
</dbReference>
<evidence type="ECO:0000256" key="2">
    <source>
        <dbReference type="ARBA" id="ARBA00022481"/>
    </source>
</evidence>
<evidence type="ECO:0000313" key="8">
    <source>
        <dbReference type="EMBL" id="NML18804.1"/>
    </source>
</evidence>
<dbReference type="FunFam" id="1.10.287.950:FF:000001">
    <property type="entry name" value="Methyl-accepting chemotaxis sensory transducer"/>
    <property type="match status" value="1"/>
</dbReference>
<protein>
    <submittedName>
        <fullName evidence="8">HAMP domain-containing protein</fullName>
    </submittedName>
</protein>
<feature type="domain" description="Methyl-accepting transducer" evidence="6">
    <location>
        <begin position="269"/>
        <end position="498"/>
    </location>
</feature>
<dbReference type="PRINTS" id="PR00260">
    <property type="entry name" value="CHEMTRNSDUCR"/>
</dbReference>
<dbReference type="InterPro" id="IPR047347">
    <property type="entry name" value="YvaQ-like_sensor"/>
</dbReference>
<dbReference type="PANTHER" id="PTHR43531">
    <property type="entry name" value="PROTEIN ICFG"/>
    <property type="match status" value="1"/>
</dbReference>
<comment type="similarity">
    <text evidence="3">Belongs to the methyl-accepting chemotaxis (MCP) protein family.</text>
</comment>
<dbReference type="Pfam" id="PF00015">
    <property type="entry name" value="MCPsignal"/>
    <property type="match status" value="1"/>
</dbReference>
<reference evidence="8 9" key="1">
    <citation type="submission" date="2020-04" db="EMBL/GenBank/DDBJ databases">
        <title>Azohydromonas sp. isolated from soil.</title>
        <authorList>
            <person name="Dahal R.H."/>
        </authorList>
    </citation>
    <scope>NUCLEOTIDE SEQUENCE [LARGE SCALE GENOMIC DNA]</scope>
    <source>
        <strain evidence="8 9">G-1-1-14</strain>
    </source>
</reference>
<evidence type="ECO:0000256" key="5">
    <source>
        <dbReference type="SAM" id="Phobius"/>
    </source>
</evidence>
<dbReference type="GO" id="GO:0007165">
    <property type="term" value="P:signal transduction"/>
    <property type="evidence" value="ECO:0007669"/>
    <property type="project" value="UniProtKB-KW"/>
</dbReference>
<evidence type="ECO:0000256" key="4">
    <source>
        <dbReference type="PROSITE-ProRule" id="PRU00284"/>
    </source>
</evidence>
<dbReference type="InterPro" id="IPR003660">
    <property type="entry name" value="HAMP_dom"/>
</dbReference>
<feature type="transmembrane region" description="Helical" evidence="5">
    <location>
        <begin position="12"/>
        <end position="34"/>
    </location>
</feature>
<dbReference type="PANTHER" id="PTHR43531:SF14">
    <property type="entry name" value="METHYL-ACCEPTING CHEMOTAXIS PROTEIN I-RELATED"/>
    <property type="match status" value="1"/>
</dbReference>
<dbReference type="Proteomes" id="UP000574067">
    <property type="component" value="Unassembled WGS sequence"/>
</dbReference>
<comment type="subcellular location">
    <subcellularLocation>
        <location evidence="1">Membrane</location>
    </subcellularLocation>
</comment>
<evidence type="ECO:0000259" key="6">
    <source>
        <dbReference type="PROSITE" id="PS50111"/>
    </source>
</evidence>
<dbReference type="SUPFAM" id="SSF58104">
    <property type="entry name" value="Methyl-accepting chemotaxis protein (MCP) signaling domain"/>
    <property type="match status" value="1"/>
</dbReference>
<evidence type="ECO:0000259" key="7">
    <source>
        <dbReference type="PROSITE" id="PS50885"/>
    </source>
</evidence>
<accession>A0A848FHL0</accession>
<keyword evidence="5" id="KW-0472">Membrane</keyword>
<keyword evidence="9" id="KW-1185">Reference proteome</keyword>
<name>A0A848FHL0_9BURK</name>
<gene>
    <name evidence="8" type="ORF">HHL10_27925</name>
</gene>
<dbReference type="CDD" id="cd11386">
    <property type="entry name" value="MCP_signal"/>
    <property type="match status" value="1"/>
</dbReference>
<dbReference type="CDD" id="cd19411">
    <property type="entry name" value="MCP2201-like_sensor"/>
    <property type="match status" value="1"/>
</dbReference>
<dbReference type="AlphaFoldDB" id="A0A848FHL0"/>
<keyword evidence="4" id="KW-0807">Transducer</keyword>
<comment type="caution">
    <text evidence="8">The sequence shown here is derived from an EMBL/GenBank/DDBJ whole genome shotgun (WGS) entry which is preliminary data.</text>
</comment>
<dbReference type="SMART" id="SM00283">
    <property type="entry name" value="MA"/>
    <property type="match status" value="1"/>
</dbReference>
<dbReference type="SMART" id="SM00304">
    <property type="entry name" value="HAMP"/>
    <property type="match status" value="1"/>
</dbReference>
<evidence type="ECO:0000256" key="3">
    <source>
        <dbReference type="ARBA" id="ARBA00029447"/>
    </source>
</evidence>
<dbReference type="InterPro" id="IPR051310">
    <property type="entry name" value="MCP_chemotaxis"/>
</dbReference>
<dbReference type="GO" id="GO:0004888">
    <property type="term" value="F:transmembrane signaling receptor activity"/>
    <property type="evidence" value="ECO:0007669"/>
    <property type="project" value="InterPro"/>
</dbReference>
<dbReference type="Pfam" id="PF12729">
    <property type="entry name" value="4HB_MCP_1"/>
    <property type="match status" value="1"/>
</dbReference>
<dbReference type="PROSITE" id="PS50111">
    <property type="entry name" value="CHEMOTAXIS_TRANSDUC_2"/>
    <property type="match status" value="1"/>
</dbReference>
<proteinExistence type="inferred from homology"/>
<keyword evidence="5" id="KW-0812">Transmembrane</keyword>
<keyword evidence="5" id="KW-1133">Transmembrane helix</keyword>
<dbReference type="InterPro" id="IPR004089">
    <property type="entry name" value="MCPsignal_dom"/>
</dbReference>
<dbReference type="EMBL" id="JABBFW010000041">
    <property type="protein sequence ID" value="NML18804.1"/>
    <property type="molecule type" value="Genomic_DNA"/>
</dbReference>
<dbReference type="GO" id="GO:0006935">
    <property type="term" value="P:chemotaxis"/>
    <property type="evidence" value="ECO:0007669"/>
    <property type="project" value="InterPro"/>
</dbReference>
<evidence type="ECO:0000313" key="9">
    <source>
        <dbReference type="Proteomes" id="UP000574067"/>
    </source>
</evidence>
<keyword evidence="2" id="KW-0488">Methylation</keyword>
<feature type="domain" description="HAMP" evidence="7">
    <location>
        <begin position="212"/>
        <end position="264"/>
    </location>
</feature>
<evidence type="ECO:0000256" key="1">
    <source>
        <dbReference type="ARBA" id="ARBA00004370"/>
    </source>
</evidence>